<dbReference type="Gene3D" id="1.20.1270.60">
    <property type="entry name" value="Arfaptin homology (AH) domain/BAR domain"/>
    <property type="match status" value="1"/>
</dbReference>
<organism evidence="2 3">
    <name type="scientific">Tritrichomonas musculus</name>
    <dbReference type="NCBI Taxonomy" id="1915356"/>
    <lineage>
        <taxon>Eukaryota</taxon>
        <taxon>Metamonada</taxon>
        <taxon>Parabasalia</taxon>
        <taxon>Tritrichomonadida</taxon>
        <taxon>Tritrichomonadidae</taxon>
        <taxon>Tritrichomonas</taxon>
    </lineage>
</organism>
<evidence type="ECO:0000313" key="2">
    <source>
        <dbReference type="EMBL" id="KAK8837819.1"/>
    </source>
</evidence>
<dbReference type="EMBL" id="JAPFFF010000058">
    <property type="protein sequence ID" value="KAK8837819.1"/>
    <property type="molecule type" value="Genomic_DNA"/>
</dbReference>
<reference evidence="2 3" key="1">
    <citation type="submission" date="2024-04" db="EMBL/GenBank/DDBJ databases">
        <title>Tritrichomonas musculus Genome.</title>
        <authorList>
            <person name="Alves-Ferreira E."/>
            <person name="Grigg M."/>
            <person name="Lorenzi H."/>
            <person name="Galac M."/>
        </authorList>
    </citation>
    <scope>NUCLEOTIDE SEQUENCE [LARGE SCALE GENOMIC DNA]</scope>
    <source>
        <strain evidence="2 3">EAF2021</strain>
    </source>
</reference>
<proteinExistence type="predicted"/>
<feature type="coiled-coil region" evidence="1">
    <location>
        <begin position="100"/>
        <end position="182"/>
    </location>
</feature>
<protein>
    <submittedName>
        <fullName evidence="2">Uncharacterized protein</fullName>
    </submittedName>
</protein>
<keyword evidence="1" id="KW-0175">Coiled coil</keyword>
<comment type="caution">
    <text evidence="2">The sequence shown here is derived from an EMBL/GenBank/DDBJ whole genome shotgun (WGS) entry which is preliminary data.</text>
</comment>
<evidence type="ECO:0000256" key="1">
    <source>
        <dbReference type="SAM" id="Coils"/>
    </source>
</evidence>
<dbReference type="Proteomes" id="UP001470230">
    <property type="component" value="Unassembled WGS sequence"/>
</dbReference>
<keyword evidence="3" id="KW-1185">Reference proteome</keyword>
<gene>
    <name evidence="2" type="ORF">M9Y10_036357</name>
</gene>
<dbReference type="InterPro" id="IPR027267">
    <property type="entry name" value="AH/BAR_dom_sf"/>
</dbReference>
<dbReference type="SUPFAM" id="SSF103657">
    <property type="entry name" value="BAR/IMD domain-like"/>
    <property type="match status" value="1"/>
</dbReference>
<name>A0ABR2GV63_9EUKA</name>
<accession>A0ABR2GV63</accession>
<sequence length="247" mass="28105">MRKVFSFANKTLDNFRAFPEYSQMDSALNEATSSSIKYSHNWSESCGHIYAEFANKQPPTLSEPLLEIQKQENERYSVLQTNNQIYTNLKNDLQSIQPINAAIREKRKNLNNLNQNAQKMAKGYQNAEAKSQRANVKNPSSPDAMKAKAELDMAQQKKESSAKQYEDFNEQFQKENKAYKKEIFTAMLNLLIDFSTKLSETCDSQLPIVNEISKQGSLILNSDCTDSGILKIQEELEGLRAPEKTAE</sequence>
<evidence type="ECO:0000313" key="3">
    <source>
        <dbReference type="Proteomes" id="UP001470230"/>
    </source>
</evidence>